<keyword evidence="1" id="KW-1133">Transmembrane helix</keyword>
<dbReference type="Pfam" id="PF10318">
    <property type="entry name" value="7TM_GPCR_Srh"/>
    <property type="match status" value="1"/>
</dbReference>
<organism evidence="2 3">
    <name type="scientific">Acrobeloides nanus</name>
    <dbReference type="NCBI Taxonomy" id="290746"/>
    <lineage>
        <taxon>Eukaryota</taxon>
        <taxon>Metazoa</taxon>
        <taxon>Ecdysozoa</taxon>
        <taxon>Nematoda</taxon>
        <taxon>Chromadorea</taxon>
        <taxon>Rhabditida</taxon>
        <taxon>Tylenchina</taxon>
        <taxon>Cephalobomorpha</taxon>
        <taxon>Cephaloboidea</taxon>
        <taxon>Cephalobidae</taxon>
        <taxon>Acrobeloides</taxon>
    </lineage>
</organism>
<dbReference type="AlphaFoldDB" id="A0A914CLF1"/>
<dbReference type="InterPro" id="IPR050920">
    <property type="entry name" value="Nematode_rcpt-like_delta"/>
</dbReference>
<dbReference type="PANTHER" id="PTHR22945">
    <property type="entry name" value="SERPENTINE RECEPTOR, CLASS D DELTA"/>
    <property type="match status" value="1"/>
</dbReference>
<dbReference type="PANTHER" id="PTHR22945:SF96">
    <property type="entry name" value="SERPENTINE RECEPTOR, CLASS D (DELTA)"/>
    <property type="match status" value="1"/>
</dbReference>
<reference evidence="3" key="1">
    <citation type="submission" date="2022-11" db="UniProtKB">
        <authorList>
            <consortium name="WormBaseParasite"/>
        </authorList>
    </citation>
    <scope>IDENTIFICATION</scope>
</reference>
<feature type="transmembrane region" description="Helical" evidence="1">
    <location>
        <begin position="50"/>
        <end position="70"/>
    </location>
</feature>
<dbReference type="Proteomes" id="UP000887540">
    <property type="component" value="Unplaced"/>
</dbReference>
<keyword evidence="1" id="KW-0812">Transmembrane</keyword>
<proteinExistence type="predicted"/>
<sequence length="122" mass="13879">MSPKTLALQRSLVISLTCQSCLPIIFVGIPLLIVVIGIWTNTCTEEVNSIAMLVFSYQVVLSPIFSFIFLKPYRRVFICFRQKEMSTADEKTTPKITRRPSIQPPIKDDGQIFERRNTVAVL</sequence>
<keyword evidence="1" id="KW-0472">Membrane</keyword>
<name>A0A914CLF1_9BILA</name>
<accession>A0A914CLF1</accession>
<protein>
    <submittedName>
        <fullName evidence="3">G-protein coupled receptors family 3 profile domain-containing protein</fullName>
    </submittedName>
</protein>
<dbReference type="WBParaSite" id="ACRNAN_scaffold116.g20376.t1">
    <property type="protein sequence ID" value="ACRNAN_scaffold116.g20376.t1"/>
    <property type="gene ID" value="ACRNAN_scaffold116.g20376"/>
</dbReference>
<evidence type="ECO:0000313" key="2">
    <source>
        <dbReference type="Proteomes" id="UP000887540"/>
    </source>
</evidence>
<dbReference type="InterPro" id="IPR019422">
    <property type="entry name" value="7TM_GPCR_serpentine_rcpt_Srh"/>
</dbReference>
<evidence type="ECO:0000256" key="1">
    <source>
        <dbReference type="SAM" id="Phobius"/>
    </source>
</evidence>
<keyword evidence="2" id="KW-1185">Reference proteome</keyword>
<feature type="transmembrane region" description="Helical" evidence="1">
    <location>
        <begin position="12"/>
        <end position="38"/>
    </location>
</feature>
<evidence type="ECO:0000313" key="3">
    <source>
        <dbReference type="WBParaSite" id="ACRNAN_scaffold116.g20376.t1"/>
    </source>
</evidence>